<dbReference type="RefSeq" id="WP_176431334.1">
    <property type="nucleotide sequence ID" value="NZ_FZOJ01000009.1"/>
</dbReference>
<evidence type="ECO:0000313" key="2">
    <source>
        <dbReference type="EMBL" id="SNS42145.1"/>
    </source>
</evidence>
<dbReference type="EMBL" id="FZOJ01000009">
    <property type="protein sequence ID" value="SNS42145.1"/>
    <property type="molecule type" value="Genomic_DNA"/>
</dbReference>
<dbReference type="InterPro" id="IPR052955">
    <property type="entry name" value="UPF0703_membrane_permease"/>
</dbReference>
<dbReference type="Proteomes" id="UP000198304">
    <property type="component" value="Unassembled WGS sequence"/>
</dbReference>
<dbReference type="Pfam" id="PF21537">
    <property type="entry name" value="DUF1980_C"/>
    <property type="match status" value="1"/>
</dbReference>
<reference evidence="2 3" key="1">
    <citation type="submission" date="2017-06" db="EMBL/GenBank/DDBJ databases">
        <authorList>
            <person name="Kim H.J."/>
            <person name="Triplett B.A."/>
        </authorList>
    </citation>
    <scope>NUCLEOTIDE SEQUENCE [LARGE SCALE GENOMIC DNA]</scope>
    <source>
        <strain evidence="2 3">SCA</strain>
    </source>
</reference>
<gene>
    <name evidence="2" type="ORF">SAMN05446037_1009170</name>
</gene>
<evidence type="ECO:0000313" key="3">
    <source>
        <dbReference type="Proteomes" id="UP000198304"/>
    </source>
</evidence>
<feature type="domain" description="DUF1980" evidence="1">
    <location>
        <begin position="52"/>
        <end position="185"/>
    </location>
</feature>
<protein>
    <submittedName>
        <fullName evidence="2">TIGR03943 family protein</fullName>
    </submittedName>
</protein>
<organism evidence="2 3">
    <name type="scientific">Anaerovirgula multivorans</name>
    <dbReference type="NCBI Taxonomy" id="312168"/>
    <lineage>
        <taxon>Bacteria</taxon>
        <taxon>Bacillati</taxon>
        <taxon>Bacillota</taxon>
        <taxon>Clostridia</taxon>
        <taxon>Peptostreptococcales</taxon>
        <taxon>Natronincolaceae</taxon>
        <taxon>Anaerovirgula</taxon>
    </lineage>
</organism>
<proteinExistence type="predicted"/>
<keyword evidence="3" id="KW-1185">Reference proteome</keyword>
<sequence>MKKKMRLLCFITLMLLVIGVFGRNYLFIDDFIKSKNNGEQENIITEANSYTTENYQSFFTENGEIDIVDSNYMVALTEVFYNLDKYQGRGITLEGFVHREAYYDDNQFMLARTVSSCCAEHATMMGLLSHWEDAEELKEGTWISVKGMLQSTVHYSPKIDKGVTWPMVIVEELEIIEKPEEEYIYHEL</sequence>
<name>A0A239EBV3_9FIRM</name>
<dbReference type="InterPro" id="IPR015402">
    <property type="entry name" value="DUF1980"/>
</dbReference>
<dbReference type="PANTHER" id="PTHR40047:SF1">
    <property type="entry name" value="UPF0703 PROTEIN YCGQ"/>
    <property type="match status" value="1"/>
</dbReference>
<dbReference type="InterPro" id="IPR048447">
    <property type="entry name" value="DUF1980_C"/>
</dbReference>
<accession>A0A239EBV3</accession>
<dbReference type="AlphaFoldDB" id="A0A239EBV3"/>
<evidence type="ECO:0000259" key="1">
    <source>
        <dbReference type="Pfam" id="PF21537"/>
    </source>
</evidence>
<dbReference type="PANTHER" id="PTHR40047">
    <property type="entry name" value="UPF0703 PROTEIN YCGQ"/>
    <property type="match status" value="1"/>
</dbReference>
<dbReference type="NCBIfam" id="TIGR03943">
    <property type="entry name" value="TIGR03943 family putative permease subunit"/>
    <property type="match status" value="1"/>
</dbReference>